<dbReference type="InterPro" id="IPR016036">
    <property type="entry name" value="Malonyl_transacylase_ACP-bd"/>
</dbReference>
<feature type="domain" description="PKS/mFAS DH" evidence="11">
    <location>
        <begin position="3251"/>
        <end position="3542"/>
    </location>
</feature>
<dbReference type="PROSITE" id="PS00012">
    <property type="entry name" value="PHOSPHOPANTETHEINE"/>
    <property type="match status" value="3"/>
</dbReference>
<keyword evidence="7" id="KW-0012">Acyltransferase</keyword>
<comment type="pathway">
    <text evidence="1">Antibiotic biosynthesis.</text>
</comment>
<keyword evidence="4" id="KW-0808">Transferase</keyword>
<dbReference type="Gene3D" id="3.90.180.10">
    <property type="entry name" value="Medium-chain alcohol dehydrogenases, catalytic domain"/>
    <property type="match status" value="1"/>
</dbReference>
<organism evidence="12 13">
    <name type="scientific">Streptomyces mutomycini</name>
    <dbReference type="NCBI Taxonomy" id="284036"/>
    <lineage>
        <taxon>Bacteria</taxon>
        <taxon>Bacillati</taxon>
        <taxon>Actinomycetota</taxon>
        <taxon>Actinomycetes</taxon>
        <taxon>Kitasatosporales</taxon>
        <taxon>Streptomycetaceae</taxon>
        <taxon>Streptomyces</taxon>
    </lineage>
</organism>
<dbReference type="Pfam" id="PF14765">
    <property type="entry name" value="PS-DH"/>
    <property type="match status" value="2"/>
</dbReference>
<dbReference type="Gene3D" id="3.40.50.720">
    <property type="entry name" value="NAD(P)-binding Rossmann-like Domain"/>
    <property type="match status" value="3"/>
</dbReference>
<feature type="non-terminal residue" evidence="12">
    <location>
        <position position="4656"/>
    </location>
</feature>
<dbReference type="EMBL" id="JBHSKI010000030">
    <property type="protein sequence ID" value="MFC5174991.1"/>
    <property type="molecule type" value="Genomic_DNA"/>
</dbReference>
<feature type="domain" description="Carrier" evidence="9">
    <location>
        <begin position="2287"/>
        <end position="2362"/>
    </location>
</feature>
<dbReference type="PROSITE" id="PS00606">
    <property type="entry name" value="KS3_1"/>
    <property type="match status" value="3"/>
</dbReference>
<dbReference type="RefSeq" id="WP_381824987.1">
    <property type="nucleotide sequence ID" value="NZ_JBHSKI010000030.1"/>
</dbReference>
<dbReference type="Pfam" id="PF00698">
    <property type="entry name" value="Acyl_transf_1"/>
    <property type="match status" value="3"/>
</dbReference>
<keyword evidence="3" id="KW-0597">Phosphoprotein</keyword>
<dbReference type="InterPro" id="IPR006162">
    <property type="entry name" value="Ppantetheine_attach_site"/>
</dbReference>
<evidence type="ECO:0000256" key="5">
    <source>
        <dbReference type="ARBA" id="ARBA00023194"/>
    </source>
</evidence>
<protein>
    <submittedName>
        <fullName evidence="12">SDR family NAD(P)-dependent oxidoreductase</fullName>
    </submittedName>
</protein>
<dbReference type="Gene3D" id="3.40.366.10">
    <property type="entry name" value="Malonyl-Coenzyme A Acyl Carrier Protein, domain 2"/>
    <property type="match status" value="3"/>
</dbReference>
<dbReference type="InterPro" id="IPR001227">
    <property type="entry name" value="Ac_transferase_dom_sf"/>
</dbReference>
<dbReference type="InterPro" id="IPR049552">
    <property type="entry name" value="PKS_DH_N"/>
</dbReference>
<dbReference type="InterPro" id="IPR032821">
    <property type="entry name" value="PKS_assoc"/>
</dbReference>
<evidence type="ECO:0000313" key="12">
    <source>
        <dbReference type="EMBL" id="MFC5174991.1"/>
    </source>
</evidence>
<dbReference type="SMART" id="SM01294">
    <property type="entry name" value="PKS_PP_betabranch"/>
    <property type="match status" value="3"/>
</dbReference>
<dbReference type="Gene3D" id="3.30.70.3290">
    <property type="match status" value="3"/>
</dbReference>
<feature type="region of interest" description="N-terminal hotdog fold" evidence="8">
    <location>
        <begin position="1210"/>
        <end position="1336"/>
    </location>
</feature>
<dbReference type="Pfam" id="PF08659">
    <property type="entry name" value="KR"/>
    <property type="match status" value="3"/>
</dbReference>
<dbReference type="SUPFAM" id="SSF47336">
    <property type="entry name" value="ACP-like"/>
    <property type="match status" value="3"/>
</dbReference>
<dbReference type="PROSITE" id="PS52019">
    <property type="entry name" value="PKS_MFAS_DH"/>
    <property type="match status" value="2"/>
</dbReference>
<sequence length="4656" mass="483984">VVLVSRGGSAPVELVGELEGLGVEVVVAACDVSDRVALAGLVEELEAAGGPVRSVFHAAGIGQMTGLVGMSADEFAEVLRAKVTGADNLDAVFGDRPLDAFVLFSSISAVWGSGGHAAYAAANAHLDALAERRRARGLTATSIAWGPWGQGGMIEDIGEAELRRRGLSTMAPATAITALHRALSEGDVHVAVADVDWARFAPAFTAARPSPLLDGLPEVRQILEHAEAPVEDSAFKQHLAGLSTPERDAELLELVRREAAAVLGHRGAEEVPADRAFQQLGFDSLTAVELRNRLTAATGLSLPSTLIFDYPTPAVLAGHVRTEVFGEAAEARPTASVTREYAEDPVVIVGMSCRFPGGVASPEELWALLESGGDGISGFPEDRNWDVGTLYDPDPESVGTSYVSEGGFLHNAAEFDPGFFGISPREALAMDPQQRLLLEASWEAFERAGIDPTSLKGDRVGVFTGTNGQDYGYVLGGAGDSVVGYGATGSSASVLSGRIAYTLGLEGPAVTVDTACSSSLVALHLAVQALREGECTMALASGVTVMSMPGAFVEFSRQGGLAVDGRCKAFAEAADGTGWGEGVGMLLVERLSDARRNGHEVLAVVRGSAVNQDGASNGLTAPNGPSQQRVIRQALANADLKPAQVEVVEAHGTGTTLGDPIEAQALLATYGQERFDERPLLLGSIKSNIGHTQAAAGVAGIIKMVMAMRHGVLPRTLHVDEPSSHVDWSAGAVELLTESVAWPETGEPRRAGVSSFGISGTNAHIILEQAPEVEPADVAGASSLPVVPWVVSAKTSEALVAQVERLSDAAADRNPVDVGFSLVTSRAVLDHRAVLIGDRTVSGAVTSGRTGVLFSGQGAQRSGMGRELYEAYPVFADAFDAVCAELDRHLDQPIRDVVFEGGELLDQTQFTQAGLFALEVALFRLVSAWGVKPDYLLGHSIGELSAAHVAGVLSLEDAARLVAARGRLMQALPAGGAMVSLQAAEDEVLPLLTDGVSIAALNGPSSTVVSGDEDAVLAIAAHFEAEGRKTKRLRVSHAFHSPRMDAMLDDFRTIAETLTFHAPQTAIVSNVSGRVVSDEEICSADYWVRHVREAVRFLDGMRALRDQGVTTYLELGPDGVLSAMGQDCVEDSAFVPALRKDRAEAEALVTALAELHVRGRSVDWVAYFAGAGARRVDLPTYAFQREHYWPAAAARWLGDVSAFGLRPVGHPMLGAAMTRADADGLVMTGRLSLQTHPWLGDHAVLGSVLLPGTAYVELVLQAGEHVGCGLLEELTLQTPLVLPEQGGVAVQLTVGAQDAEGKRPVALYSRPVEGQDDTLPWQQHAAGVLAPAGAEANDPELAEWPPRDAVAVSVDGHYESLAEHGYGYGPVFQGLRAAWRRGEEIFAEVALPDGAEAERFGLHPALLDSALHAMGLTGGSASQGEATGVGLPFAWTGVSLYAIGASVLRVRITPTGSGIRLLAADGSGSPVARVESLVLRPVTAAQLAVPGADQDALFHLEWSPLPVSPLPSDGPARRWAVLGEGWPVSLGAEPYEDLAAVDPAVGLVLVTHHADASGDLASDVRRSVHELLALVQEWLADSRFADALLVIATHGAVTPRGEDELSDLSGAAAWGLIRSAQSENPGRLVLVDIDDSHDALLPAVATGEPQLAVRAGDVFVPRLGRTSAGEALVPPSGSSPWRLDITDKGTLENLALAACPDASEPLAPGAVRVGMRAAGLNFRDVLIALGVYPGDATMGIEGAGIVLETGPGVTGLEPGDRVMGLFSGAFGPVAVTDRRTLARIPDGWSFTEAASAPVVFMTAYYALVDLGRLQPGESVLVHAAAGGVGMAAVQLAQHLGAEVFATASSGKWDVVRSLGVDDSHIASSRTLDFERQFLDVTEGRGVDVVLDSLAREFVDASLRLLPGGGRFMEMGKTDIRDAEVIAETFPGVAYQAFDLIEAGPERIGQLMAEVLALFDSGALKPLPIRTWDVRQAPEAFRFLAKARHVGKVVLTVPEPVERHGTVLVTGATGALGGLVARHLVAEHGVRSLVLTGRRGASAADAAALAAELTEAGADVVLAACDVTDRDQLAAVLAAVPEDRPLTGVVHAAGVLDDGVVSSMTRERLDTVLRPKVDGAVHLHELTAGLDLSMFVTFSSVAGVFGGPGQANYAAANAFLDGLAQQRRSAGLAATSLAWGPWATTDGMLGRLDGSDVDRMVRSGVMPLADEHGLALLDAALVSPRAALVPVGLDLAALQAQAAAGALPGVFRGLVRTSGRRRAPAAVTAGASTLGQRLAGLAPQERDQELLDLVRIQAASVLGHAGAESVDGDKQFKDLGVDSLTAVELRNRLNAATGLRLPATLVFDYPTPAALAGFLLTEILGVVVPESADALLTAADDDPIAIVGMSCRFPGEVNSPDDLWRLLLDGGDAITGFPDDRGWHADRLNGPEPEEAADRLTTVREGGFLTCASAFDPGFFGISPREALGMDPQQRLLLESAWETFEHAGIDPAEVRGSATGVFAGASSSAYGAGAQLPEGFEGNALTGSATSVVSGRVSYTFGLEGPAVTVDTACSSSLVALHLAVQALRQGECTMALAGGVTIMADPGIFIEFSRQRGLAPDGRCKPFAEAADGTGWSEGVGMVLVERLSDAQRNGHQVLAVVRGSAVNQDGASNGLTAPNGPSQQRVIRQALANAGVTAADIDAVDAHGTGTRLGDPIEAQALLATYGQERADDRPLLLGSIKSNIGHTQAAAGVAGVIKMVQAMRHGLLPRTLHVDEPTSHVDWSAGAVELLTDSVAWPETGEARRAAVSSFGISGTNAHVILEQAPAIEATEDAEDALVPVMPVVPWAVSAKSEAGLSAQVERLSAFAADRNPVDVGFSLVTTRALMNHRAVVIGDRVVSGSTAPGGLAVLFSGQGAQRSGMGRELYESYPVFAGAFDAVCAELDRHLDRPIRDVVFDGDELLDQTQFTQAGLFALEVALFRLVSAWGVKPDYLLGHSIGELSAAHVAGVLSLEDAAKLVAARGRLMQVLPAGGAMVSLQATEDEVLPLLTDGVSVAALNGPSATVISGDEAAVLSIAAHFEAESRKTKRLRVSHAFHSPRMDAMLDDFRTVAEGLTFNPPAIGIVSNVSGRVVSDDEICSADYWVRHVREAVRFLDGMRALQDQGVSAFMELGPDGVLSAMGQDCVQDSAFVPALRKDRDEARTLVTALAELHVRGSAVDWAAHFAGAGARRIDLPTYAFQHERYWLTAPAAPLGDMAAAGMGRSDHPMLGAGVRLAGTDGFLFTGRLSVESHPWLGDHMVLGSVVVPSTAFVELALHAGERFGAELLDSMTVSAPLVLPEHTSVGVQLVVAAEDGTGRRKVEVYARSTAGGPETDWTLHAAGVLAPAHEHHDAVTEFEVWPPKGAAPASVQSVYDDLADAGYDYGPAFRALRAVWRRGDELFAEIALEEETDTQGFGLHPALLAAAFHPVAGGLPSSWSGVTLSAVGAKALRVLIRPAQQGVTVLMADETGEPVAAAESVVLTPVTPEQLRTDSGERDSLFALEWAPVRLPSNPTAGTWAVLGEPGALAPLDIPAYADLAAIDRTPDVVFCPLDVSGDGLAARTHATTHAVLATVQEWLSDDRFADAVLAVVTRGAVAFGESGPDDLAGATAWGLVRSAQSENPGRLLLIDLDDHADSPGALAATPACGEPQVAVREGRAFAPRLARPAPRPAAAEPQPHGTVLVTGATGALGALVARHLVARHGVRSLVLTSRRGPDAPGAAELATELRAAGAEVALAACDAADRQQLAAVLAAIPGDRPLTGVVHAAGVVDDGVVSSLTADRLDTVLRPKVDAAVHLHELTEQLDLSMFVLFSSVAGTFGSLGQGNYAAANAFLDALALHRAGRGLAATSLAWGPWDLADGMVGRLHDGDTSRMSRSGVVPLTAEEGLTLLDTALAGGHAALVPVHLDLVALRAQAAVGALAGVFRGLVRTSSRRRAGSAAGSLKLLQKLAGLTREERGAVLLDVVRAQVAAVLGHSGTETVGVDRPFKELGFDSLTAVELRNRLDAVTGLRLPATLIFDYPTPTALSDFVLGEVLGTQPEAPVALPTAQAAEDDPIAIVGMSCRYAGGVASADDLWRLVTTDGDGISGFPTDRGWDLDSLYGAGGEDGASTTLEGGFLYEVAEFDPAFFGISPREAVAMDPQQRLLLEVSWEAFEHAGIDPVSVRGDHIGVFAGTASSGYGAGMRLPEGTEGHLLTGNATSVISGRVSYTFGFEGPAVTVDTACSSSLVALHLAAQALRSGECSMALAGGVTVLTNPGIFAEFSRQRGLAADGRCKAFADAADGTGWSEGVGMVLVERLSDARRNGHRVLAVVRGSAVNQDGASNGLTAPNGPSQQSVIRQALANAALSPAQVDAVEAHGTGTKLGDPIEAQALLATYGRERPADRPLLLGSVKSNIGHSQSAAGVAGIIKMVQALRHGVLPRTLHVDTPSSQVDWSAGAVSLLTESVAWPETGDARRAAVSSFGISGTNAHVILEQAPDEEVAVGAGLPADVVLPFVLSGKSEGALRDQAARLAESVAGAPGVSVRDLAHALALSRSRFEHRAVVTACGREELAAGLGALVEGRSAPGVVRGVADGAVAPVFVFPGQGSQWVGMAAGLMESSDVFAERMRECASALSAHTDWSLLGV</sequence>
<keyword evidence="13" id="KW-1185">Reference proteome</keyword>
<feature type="region of interest" description="N-terminal hotdog fold" evidence="8">
    <location>
        <begin position="3251"/>
        <end position="3376"/>
    </location>
</feature>
<dbReference type="CDD" id="cd08956">
    <property type="entry name" value="KR_3_FAS_SDR_x"/>
    <property type="match status" value="2"/>
</dbReference>
<dbReference type="SUPFAM" id="SSF51735">
    <property type="entry name" value="NAD(P)-binding Rossmann-fold domains"/>
    <property type="match status" value="6"/>
</dbReference>
<dbReference type="InterPro" id="IPR013154">
    <property type="entry name" value="ADH-like_N"/>
</dbReference>
<dbReference type="Gene3D" id="1.10.1200.10">
    <property type="entry name" value="ACP-like"/>
    <property type="match status" value="3"/>
</dbReference>
<dbReference type="InterPro" id="IPR014031">
    <property type="entry name" value="Ketoacyl_synth_C"/>
</dbReference>
<dbReference type="InterPro" id="IPR016039">
    <property type="entry name" value="Thiolase-like"/>
</dbReference>
<feature type="non-terminal residue" evidence="12">
    <location>
        <position position="1"/>
    </location>
</feature>
<dbReference type="InterPro" id="IPR020843">
    <property type="entry name" value="ER"/>
</dbReference>
<evidence type="ECO:0000259" key="9">
    <source>
        <dbReference type="PROSITE" id="PS50075"/>
    </source>
</evidence>
<evidence type="ECO:0000256" key="3">
    <source>
        <dbReference type="ARBA" id="ARBA00022553"/>
    </source>
</evidence>
<feature type="domain" description="Carrier" evidence="9">
    <location>
        <begin position="3987"/>
        <end position="4062"/>
    </location>
</feature>
<dbReference type="InterPro" id="IPR049551">
    <property type="entry name" value="PKS_DH_C"/>
</dbReference>
<keyword evidence="5" id="KW-0045">Antibiotic biosynthesis</keyword>
<evidence type="ECO:0000256" key="8">
    <source>
        <dbReference type="PROSITE-ProRule" id="PRU01363"/>
    </source>
</evidence>
<dbReference type="Pfam" id="PF08240">
    <property type="entry name" value="ADH_N"/>
    <property type="match status" value="1"/>
</dbReference>
<dbReference type="SMART" id="SM00826">
    <property type="entry name" value="PKS_DH"/>
    <property type="match status" value="2"/>
</dbReference>
<evidence type="ECO:0000313" key="13">
    <source>
        <dbReference type="Proteomes" id="UP001596208"/>
    </source>
</evidence>
<proteinExistence type="predicted"/>
<dbReference type="Pfam" id="PF00109">
    <property type="entry name" value="ketoacyl-synt"/>
    <property type="match status" value="3"/>
</dbReference>
<dbReference type="InterPro" id="IPR020807">
    <property type="entry name" value="PKS_DH"/>
</dbReference>
<dbReference type="Pfam" id="PF22953">
    <property type="entry name" value="SpnB_Rossmann"/>
    <property type="match status" value="2"/>
</dbReference>
<gene>
    <name evidence="12" type="ORF">ACFPRK_31150</name>
</gene>
<dbReference type="InterPro" id="IPR014030">
    <property type="entry name" value="Ketoacyl_synth_N"/>
</dbReference>
<dbReference type="InterPro" id="IPR055123">
    <property type="entry name" value="SpnB-like_Rossmann"/>
</dbReference>
<dbReference type="InterPro" id="IPR020841">
    <property type="entry name" value="PKS_Beta-ketoAc_synthase_dom"/>
</dbReference>
<evidence type="ECO:0000256" key="7">
    <source>
        <dbReference type="ARBA" id="ARBA00023315"/>
    </source>
</evidence>
<dbReference type="InterPro" id="IPR014043">
    <property type="entry name" value="Acyl_transferase_dom"/>
</dbReference>
<dbReference type="InterPro" id="IPR050091">
    <property type="entry name" value="PKS_NRPS_Biosynth_Enz"/>
</dbReference>
<dbReference type="Pfam" id="PF21089">
    <property type="entry name" value="PKS_DH_N"/>
    <property type="match status" value="2"/>
</dbReference>
<dbReference type="PROSITE" id="PS52004">
    <property type="entry name" value="KS3_2"/>
    <property type="match status" value="3"/>
</dbReference>
<evidence type="ECO:0000256" key="2">
    <source>
        <dbReference type="ARBA" id="ARBA00022450"/>
    </source>
</evidence>
<dbReference type="PROSITE" id="PS50075">
    <property type="entry name" value="CARRIER"/>
    <property type="match status" value="3"/>
</dbReference>
<dbReference type="Gene3D" id="3.10.129.110">
    <property type="entry name" value="Polyketide synthase dehydratase"/>
    <property type="match status" value="2"/>
</dbReference>
<dbReference type="SUPFAM" id="SSF50129">
    <property type="entry name" value="GroES-like"/>
    <property type="match status" value="1"/>
</dbReference>
<dbReference type="CDD" id="cd05195">
    <property type="entry name" value="enoyl_red"/>
    <property type="match status" value="1"/>
</dbReference>
<keyword evidence="6" id="KW-0511">Multifunctional enzyme</keyword>
<dbReference type="SUPFAM" id="SSF55048">
    <property type="entry name" value="Probable ACP-binding domain of malonyl-CoA ACP transacylase"/>
    <property type="match status" value="2"/>
</dbReference>
<dbReference type="SMART" id="SM00827">
    <property type="entry name" value="PKS_AT"/>
    <property type="match status" value="2"/>
</dbReference>
<evidence type="ECO:0000256" key="6">
    <source>
        <dbReference type="ARBA" id="ARBA00023268"/>
    </source>
</evidence>
<dbReference type="InterPro" id="IPR016035">
    <property type="entry name" value="Acyl_Trfase/lysoPLipase"/>
</dbReference>
<dbReference type="SMART" id="SM00825">
    <property type="entry name" value="PKS_KS"/>
    <property type="match status" value="3"/>
</dbReference>
<evidence type="ECO:0000259" key="11">
    <source>
        <dbReference type="PROSITE" id="PS52019"/>
    </source>
</evidence>
<keyword evidence="2" id="KW-0596">Phosphopantetheine</keyword>
<feature type="region of interest" description="C-terminal hotdog fold" evidence="8">
    <location>
        <begin position="3390"/>
        <end position="3542"/>
    </location>
</feature>
<name>A0ABW0BCQ0_9ACTN</name>
<dbReference type="Pfam" id="PF13602">
    <property type="entry name" value="ADH_zinc_N_2"/>
    <property type="match status" value="1"/>
</dbReference>
<dbReference type="Proteomes" id="UP001596208">
    <property type="component" value="Unassembled WGS sequence"/>
</dbReference>
<feature type="active site" description="Proton acceptor; for dehydratase activity" evidence="8">
    <location>
        <position position="1242"/>
    </location>
</feature>
<accession>A0ABW0BCQ0</accession>
<dbReference type="InterPro" id="IPR036736">
    <property type="entry name" value="ACP-like_sf"/>
</dbReference>
<feature type="domain" description="Ketosynthase family 3 (KS3)" evidence="10">
    <location>
        <begin position="343"/>
        <end position="769"/>
    </location>
</feature>
<dbReference type="InterPro" id="IPR011032">
    <property type="entry name" value="GroES-like_sf"/>
</dbReference>
<dbReference type="SMART" id="SM00822">
    <property type="entry name" value="PKS_KR"/>
    <property type="match status" value="3"/>
</dbReference>
<feature type="region of interest" description="C-terminal hotdog fold" evidence="8">
    <location>
        <begin position="1349"/>
        <end position="1488"/>
    </location>
</feature>
<dbReference type="SUPFAM" id="SSF53901">
    <property type="entry name" value="Thiolase-like"/>
    <property type="match status" value="3"/>
</dbReference>
<dbReference type="Gene3D" id="3.40.50.11460">
    <property type="match status" value="1"/>
</dbReference>
<evidence type="ECO:0000256" key="4">
    <source>
        <dbReference type="ARBA" id="ARBA00022679"/>
    </source>
</evidence>
<dbReference type="InterPro" id="IPR057326">
    <property type="entry name" value="KR_dom"/>
</dbReference>
<feature type="domain" description="Ketosynthase family 3 (KS3)" evidence="10">
    <location>
        <begin position="2380"/>
        <end position="2807"/>
    </location>
</feature>
<feature type="domain" description="Carrier" evidence="9">
    <location>
        <begin position="249"/>
        <end position="324"/>
    </location>
</feature>
<dbReference type="SMART" id="SM00823">
    <property type="entry name" value="PKS_PP"/>
    <property type="match status" value="3"/>
</dbReference>
<dbReference type="SUPFAM" id="SSF52151">
    <property type="entry name" value="FabD/lysophospholipase-like"/>
    <property type="match status" value="3"/>
</dbReference>
<evidence type="ECO:0000259" key="10">
    <source>
        <dbReference type="PROSITE" id="PS52004"/>
    </source>
</evidence>
<comment type="caution">
    <text evidence="8">Lacks conserved residue(s) required for the propagation of feature annotation.</text>
</comment>
<dbReference type="InterPro" id="IPR009081">
    <property type="entry name" value="PP-bd_ACP"/>
</dbReference>
<dbReference type="PANTHER" id="PTHR43775:SF51">
    <property type="entry name" value="INACTIVE PHENOLPHTHIOCEROL SYNTHESIS POLYKETIDE SYNTHASE TYPE I PKS1-RELATED"/>
    <property type="match status" value="1"/>
</dbReference>
<dbReference type="InterPro" id="IPR042104">
    <property type="entry name" value="PKS_dehydratase_sf"/>
</dbReference>
<dbReference type="InterPro" id="IPR018201">
    <property type="entry name" value="Ketoacyl_synth_AS"/>
</dbReference>
<feature type="domain" description="Ketosynthase family 3 (KS3)" evidence="10">
    <location>
        <begin position="4081"/>
        <end position="4505"/>
    </location>
</feature>
<dbReference type="Gene3D" id="3.40.47.10">
    <property type="match status" value="3"/>
</dbReference>
<comment type="caution">
    <text evidence="12">The sequence shown here is derived from an EMBL/GenBank/DDBJ whole genome shotgun (WGS) entry which is preliminary data.</text>
</comment>
<dbReference type="CDD" id="cd00833">
    <property type="entry name" value="PKS"/>
    <property type="match status" value="3"/>
</dbReference>
<feature type="domain" description="PKS/mFAS DH" evidence="11">
    <location>
        <begin position="1210"/>
        <end position="1488"/>
    </location>
</feature>
<dbReference type="InterPro" id="IPR049900">
    <property type="entry name" value="PKS_mFAS_DH"/>
</dbReference>
<feature type="active site" description="Proton donor; for dehydratase activity" evidence="8">
    <location>
        <position position="1408"/>
    </location>
</feature>
<evidence type="ECO:0000256" key="1">
    <source>
        <dbReference type="ARBA" id="ARBA00004792"/>
    </source>
</evidence>
<dbReference type="Pfam" id="PF16197">
    <property type="entry name" value="KAsynt_C_assoc"/>
    <property type="match status" value="3"/>
</dbReference>
<dbReference type="InterPro" id="IPR013968">
    <property type="entry name" value="PKS_KR"/>
</dbReference>
<reference evidence="13" key="1">
    <citation type="journal article" date="2019" name="Int. J. Syst. Evol. Microbiol.">
        <title>The Global Catalogue of Microorganisms (GCM) 10K type strain sequencing project: providing services to taxonomists for standard genome sequencing and annotation.</title>
        <authorList>
            <consortium name="The Broad Institute Genomics Platform"/>
            <consortium name="The Broad Institute Genome Sequencing Center for Infectious Disease"/>
            <person name="Wu L."/>
            <person name="Ma J."/>
        </authorList>
    </citation>
    <scope>NUCLEOTIDE SEQUENCE [LARGE SCALE GENOMIC DNA]</scope>
    <source>
        <strain evidence="13">CGMCC 4.1721</strain>
    </source>
</reference>
<dbReference type="InterPro" id="IPR020806">
    <property type="entry name" value="PKS_PP-bd"/>
</dbReference>
<dbReference type="PANTHER" id="PTHR43775">
    <property type="entry name" value="FATTY ACID SYNTHASE"/>
    <property type="match status" value="1"/>
</dbReference>
<dbReference type="Pfam" id="PF02801">
    <property type="entry name" value="Ketoacyl-synt_C"/>
    <property type="match status" value="3"/>
</dbReference>
<dbReference type="SMART" id="SM00829">
    <property type="entry name" value="PKS_ER"/>
    <property type="match status" value="1"/>
</dbReference>
<dbReference type="CDD" id="cd08952">
    <property type="entry name" value="KR_1_SDR_x"/>
    <property type="match status" value="1"/>
</dbReference>
<dbReference type="InterPro" id="IPR036291">
    <property type="entry name" value="NAD(P)-bd_dom_sf"/>
</dbReference>
<dbReference type="Pfam" id="PF00550">
    <property type="entry name" value="PP-binding"/>
    <property type="match status" value="3"/>
</dbReference>